<dbReference type="AlphaFoldDB" id="A0A5P1RCY5"/>
<feature type="transmembrane region" description="Helical" evidence="1">
    <location>
        <begin position="124"/>
        <end position="141"/>
    </location>
</feature>
<organism evidence="3 4">
    <name type="scientific">Neptunomonas concharum</name>
    <dbReference type="NCBI Taxonomy" id="1031538"/>
    <lineage>
        <taxon>Bacteria</taxon>
        <taxon>Pseudomonadati</taxon>
        <taxon>Pseudomonadota</taxon>
        <taxon>Gammaproteobacteria</taxon>
        <taxon>Oceanospirillales</taxon>
        <taxon>Oceanospirillaceae</taxon>
        <taxon>Neptunomonas</taxon>
    </lineage>
</organism>
<evidence type="ECO:0000313" key="4">
    <source>
        <dbReference type="Proteomes" id="UP000324760"/>
    </source>
</evidence>
<dbReference type="InterPro" id="IPR018677">
    <property type="entry name" value="DUF2157"/>
</dbReference>
<dbReference type="OrthoDB" id="327621at2"/>
<keyword evidence="1" id="KW-1133">Transmembrane helix</keyword>
<feature type="transmembrane region" description="Helical" evidence="1">
    <location>
        <begin position="218"/>
        <end position="236"/>
    </location>
</feature>
<feature type="transmembrane region" description="Helical" evidence="1">
    <location>
        <begin position="148"/>
        <end position="173"/>
    </location>
</feature>
<feature type="domain" description="DUF2157" evidence="2">
    <location>
        <begin position="38"/>
        <end position="148"/>
    </location>
</feature>
<keyword evidence="1" id="KW-0472">Membrane</keyword>
<dbReference type="Pfam" id="PF09925">
    <property type="entry name" value="DUF2157"/>
    <property type="match status" value="1"/>
</dbReference>
<feature type="transmembrane region" description="Helical" evidence="1">
    <location>
        <begin position="242"/>
        <end position="258"/>
    </location>
</feature>
<keyword evidence="1" id="KW-0812">Transmembrane</keyword>
<sequence length="333" mass="37013">MLESRRQVLNWHQQGKLKGELDSSLHTIRHSGEVWYRFISQFLLFTGALGAAAGVIFFFAFNWEAMGRLLKFALLESAMVLAVLLYSRLNSRRRSSSVTVLGMALLTGALLALTGQTYQTGADPWELFAVWAAMITPWVIMAQSSSLWLLWVSLVNLSLLLYLSTFRGLLGFLFREEEWLWLFSSLNTLIMLGLEWISRPTIADKGVPYLANRIAAQLATLLAGCSVTWLAIWSILDDVGSLGLFVWIVWMAGCFYLYRYLMKDLVILSGWVLSGIIIASCLLGKLFEGALDEGIFLLISFVIIGLSTAGGLWLKRLATESEAGGEAAQETSS</sequence>
<accession>A0A5P1RCY5</accession>
<feature type="transmembrane region" description="Helical" evidence="1">
    <location>
        <begin position="69"/>
        <end position="86"/>
    </location>
</feature>
<feature type="transmembrane region" description="Helical" evidence="1">
    <location>
        <begin position="42"/>
        <end position="63"/>
    </location>
</feature>
<protein>
    <submittedName>
        <fullName evidence="3">DUF2157 domain-containing protein</fullName>
    </submittedName>
</protein>
<feature type="transmembrane region" description="Helical" evidence="1">
    <location>
        <begin position="179"/>
        <end position="197"/>
    </location>
</feature>
<evidence type="ECO:0000259" key="2">
    <source>
        <dbReference type="Pfam" id="PF09925"/>
    </source>
</evidence>
<evidence type="ECO:0000313" key="3">
    <source>
        <dbReference type="EMBL" id="QEQ97115.1"/>
    </source>
</evidence>
<evidence type="ECO:0000256" key="1">
    <source>
        <dbReference type="SAM" id="Phobius"/>
    </source>
</evidence>
<dbReference type="KEGG" id="ncu:F0U83_10550"/>
<dbReference type="EMBL" id="CP043869">
    <property type="protein sequence ID" value="QEQ97115.1"/>
    <property type="molecule type" value="Genomic_DNA"/>
</dbReference>
<name>A0A5P1RCY5_9GAMM</name>
<keyword evidence="4" id="KW-1185">Reference proteome</keyword>
<reference evidence="3 4" key="1">
    <citation type="journal article" date="2019" name="Biochem. Eng. J.">
        <title>Metabolic engineering of the marine bacteria Neptunomonas concharum for the production of acetoin and meso-2,3-butanediol from acetate.</title>
        <authorList>
            <person name="Li W."/>
            <person name="Pu N."/>
            <person name="Liu C.-X."/>
            <person name="Yuan Q.-P."/>
            <person name="Li Z.-J."/>
        </authorList>
    </citation>
    <scope>NUCLEOTIDE SEQUENCE [LARGE SCALE GENOMIC DNA]</scope>
    <source>
        <strain evidence="3 4">JCM17730</strain>
    </source>
</reference>
<proteinExistence type="predicted"/>
<gene>
    <name evidence="3" type="ORF">F0U83_10550</name>
</gene>
<feature type="transmembrane region" description="Helical" evidence="1">
    <location>
        <begin position="265"/>
        <end position="287"/>
    </location>
</feature>
<feature type="transmembrane region" description="Helical" evidence="1">
    <location>
        <begin position="293"/>
        <end position="314"/>
    </location>
</feature>
<feature type="transmembrane region" description="Helical" evidence="1">
    <location>
        <begin position="98"/>
        <end position="118"/>
    </location>
</feature>
<dbReference type="Proteomes" id="UP000324760">
    <property type="component" value="Chromosome"/>
</dbReference>